<organism evidence="1 2">
    <name type="scientific">Methylobacterium aquaticum</name>
    <dbReference type="NCBI Taxonomy" id="270351"/>
    <lineage>
        <taxon>Bacteria</taxon>
        <taxon>Pseudomonadati</taxon>
        <taxon>Pseudomonadota</taxon>
        <taxon>Alphaproteobacteria</taxon>
        <taxon>Hyphomicrobiales</taxon>
        <taxon>Methylobacteriaceae</taxon>
        <taxon>Methylobacterium</taxon>
    </lineage>
</organism>
<evidence type="ECO:0000313" key="1">
    <source>
        <dbReference type="EMBL" id="BAQ47644.1"/>
    </source>
</evidence>
<dbReference type="InterPro" id="IPR010287">
    <property type="entry name" value="DUF892_YciF-like"/>
</dbReference>
<dbReference type="AlphaFoldDB" id="A0A0C6FQS1"/>
<reference evidence="2" key="2">
    <citation type="submission" date="2015-01" db="EMBL/GenBank/DDBJ databases">
        <title>Complete genome sequence of Methylobacterium aquaticum strain 22A.</title>
        <authorList>
            <person name="Tani A."/>
            <person name="Ogura Y."/>
            <person name="Hayashi T."/>
        </authorList>
    </citation>
    <scope>NUCLEOTIDE SEQUENCE [LARGE SCALE GENOMIC DNA]</scope>
    <source>
        <strain evidence="2">MA-22A</strain>
    </source>
</reference>
<proteinExistence type="predicted"/>
<evidence type="ECO:0000313" key="2">
    <source>
        <dbReference type="Proteomes" id="UP000061432"/>
    </source>
</evidence>
<protein>
    <submittedName>
        <fullName evidence="1">Uncharacterized protein</fullName>
    </submittedName>
</protein>
<dbReference type="EMBL" id="AP014704">
    <property type="protein sequence ID" value="BAQ47644.1"/>
    <property type="molecule type" value="Genomic_DNA"/>
</dbReference>
<gene>
    <name evidence="1" type="ORF">Maq22A_c23450</name>
</gene>
<sequence>MSGTDIGTIYAGALRNTRALERQGLEQMERQLSGLERYPEYAAVLRRHVEVTKGQIDRLDKALEAVGESPSSLKETVTSVAGSIGAAVHAVAQDETLKNLYAGYAYQYDQVAAYRSLAVIAERAGQSDKAAGFRTAVEEETKGAEDIAALIEPVTRTYLDLTLSGSKADS</sequence>
<name>A0A0C6FQS1_9HYPH</name>
<dbReference type="Pfam" id="PF05974">
    <property type="entry name" value="DUF892"/>
    <property type="match status" value="1"/>
</dbReference>
<dbReference type="KEGG" id="maqu:Maq22A_c23450"/>
<dbReference type="SUPFAM" id="SSF47240">
    <property type="entry name" value="Ferritin-like"/>
    <property type="match status" value="1"/>
</dbReference>
<dbReference type="STRING" id="270351.Maq22A_c23450"/>
<dbReference type="InterPro" id="IPR012347">
    <property type="entry name" value="Ferritin-like"/>
</dbReference>
<accession>A0A0C6FQS1</accession>
<dbReference type="Gene3D" id="1.20.1260.10">
    <property type="match status" value="1"/>
</dbReference>
<dbReference type="RefSeq" id="WP_060848550.1">
    <property type="nucleotide sequence ID" value="NZ_AP014704.1"/>
</dbReference>
<dbReference type="InterPro" id="IPR009078">
    <property type="entry name" value="Ferritin-like_SF"/>
</dbReference>
<dbReference type="PATRIC" id="fig|270351.10.peg.4513"/>
<dbReference type="OrthoDB" id="7273732at2"/>
<dbReference type="Proteomes" id="UP000061432">
    <property type="component" value="Chromosome"/>
</dbReference>
<reference evidence="1 2" key="1">
    <citation type="journal article" date="2015" name="Genome Announc.">
        <title>Complete Genome Sequence of Methylobacterium aquaticum Strain 22A, Isolated from Racomitrium japonicum Moss.</title>
        <authorList>
            <person name="Tani A."/>
            <person name="Ogura Y."/>
            <person name="Hayashi T."/>
            <person name="Kimbara K."/>
        </authorList>
    </citation>
    <scope>NUCLEOTIDE SEQUENCE [LARGE SCALE GENOMIC DNA]</scope>
    <source>
        <strain evidence="1 2">MA-22A</strain>
    </source>
</reference>